<accession>A0AAD5MPA8</accession>
<comment type="caution">
    <text evidence="2">The sequence shown here is derived from an EMBL/GenBank/DDBJ whole genome shotgun (WGS) entry which is preliminary data.</text>
</comment>
<proteinExistence type="predicted"/>
<evidence type="ECO:0000313" key="2">
    <source>
        <dbReference type="EMBL" id="KAJ1351541.1"/>
    </source>
</evidence>
<sequence length="81" mass="9064">MEFFSNNGMRSNSDGDHVEHGGRSTSLRAHQTSHPNVLKFIEAVCITRKNALVLLFQGFRDIRLDNLLVAIITKGKSSHKT</sequence>
<organism evidence="2 3">
    <name type="scientific">Parelaphostrongylus tenuis</name>
    <name type="common">Meningeal worm</name>
    <dbReference type="NCBI Taxonomy" id="148309"/>
    <lineage>
        <taxon>Eukaryota</taxon>
        <taxon>Metazoa</taxon>
        <taxon>Ecdysozoa</taxon>
        <taxon>Nematoda</taxon>
        <taxon>Chromadorea</taxon>
        <taxon>Rhabditida</taxon>
        <taxon>Rhabditina</taxon>
        <taxon>Rhabditomorpha</taxon>
        <taxon>Strongyloidea</taxon>
        <taxon>Metastrongylidae</taxon>
        <taxon>Parelaphostrongylus</taxon>
    </lineage>
</organism>
<evidence type="ECO:0000313" key="3">
    <source>
        <dbReference type="Proteomes" id="UP001196413"/>
    </source>
</evidence>
<protein>
    <submittedName>
        <fullName evidence="2">Uncharacterized protein</fullName>
    </submittedName>
</protein>
<dbReference type="AlphaFoldDB" id="A0AAD5MPA8"/>
<gene>
    <name evidence="2" type="ORF">KIN20_007574</name>
</gene>
<dbReference type="Proteomes" id="UP001196413">
    <property type="component" value="Unassembled WGS sequence"/>
</dbReference>
<evidence type="ECO:0000256" key="1">
    <source>
        <dbReference type="SAM" id="MobiDB-lite"/>
    </source>
</evidence>
<dbReference type="EMBL" id="JAHQIW010001099">
    <property type="protein sequence ID" value="KAJ1351541.1"/>
    <property type="molecule type" value="Genomic_DNA"/>
</dbReference>
<feature type="compositionally biased region" description="Basic and acidic residues" evidence="1">
    <location>
        <begin position="13"/>
        <end position="22"/>
    </location>
</feature>
<feature type="region of interest" description="Disordered" evidence="1">
    <location>
        <begin position="1"/>
        <end position="30"/>
    </location>
</feature>
<name>A0AAD5MPA8_PARTN</name>
<feature type="compositionally biased region" description="Polar residues" evidence="1">
    <location>
        <begin position="1"/>
        <end position="12"/>
    </location>
</feature>
<reference evidence="2" key="1">
    <citation type="submission" date="2021-06" db="EMBL/GenBank/DDBJ databases">
        <title>Parelaphostrongylus tenuis whole genome reference sequence.</title>
        <authorList>
            <person name="Garwood T.J."/>
            <person name="Larsen P.A."/>
            <person name="Fountain-Jones N.M."/>
            <person name="Garbe J.R."/>
            <person name="Macchietto M.G."/>
            <person name="Kania S.A."/>
            <person name="Gerhold R.W."/>
            <person name="Richards J.E."/>
            <person name="Wolf T.M."/>
        </authorList>
    </citation>
    <scope>NUCLEOTIDE SEQUENCE</scope>
    <source>
        <strain evidence="2">MNPRO001-30</strain>
        <tissue evidence="2">Meninges</tissue>
    </source>
</reference>
<keyword evidence="3" id="KW-1185">Reference proteome</keyword>